<sequence length="559" mass="62094">MLMANEGRDVTGHTNKDKFRKLFSKLRCSAKFIHGCITSGDIDSKASSLDRGRVHLKNFRVPTTDEKGNVSTISFPNPEFLILFFDLVLACHQNISKLGDRLFDLIVSTKWKSLNLFLFLFFSFNIRRIDRTDLTLVLNFLDFNIPSGNFSVLPRKSRRKSQDVEHENKAVMFCSSGINIQQLSPDEKIYCTGGLFASVGQVGMGFGVSPSPLKPRNIILKLPNTNSYMKYVSVTKSGFQLSWVPELEAEKVLEFGEVKAKKNDRGGFKLRIKIENDTLRKLMSGGIAGAVSRTAVAPLETIKTHLMVGSCGFSAGEVFRSIMKTDGWQGLYRGNLVNVIRVTPNKAIELFAYDTVKKYLTPKSGEQKKILIPASLVAGAVAGFSSTFCTYPLELLKTRLTIQRGVYKNSLHALSKIIREEGAAELYRGLLPSLIGVIPYAATNYFAYDTLRKAYKRAFNQEEIGNMSTLLMGSSAAAISSCATFPLEVARKQMQAGAFNGRQYKNLLHALLSIIEREGISGLYRGLGPSCMKLIPAAGISFMCYEACKRSMLEEKEEI</sequence>
<evidence type="ECO:0000256" key="5">
    <source>
        <dbReference type="ARBA" id="ARBA00023136"/>
    </source>
</evidence>
<keyword evidence="4" id="KW-0677">Repeat</keyword>
<dbReference type="PROSITE" id="PS50920">
    <property type="entry name" value="SOLCAR"/>
    <property type="match status" value="3"/>
</dbReference>
<dbReference type="InterPro" id="IPR023395">
    <property type="entry name" value="MCP_dom_sf"/>
</dbReference>
<evidence type="ECO:0000313" key="9">
    <source>
        <dbReference type="Proteomes" id="UP000596661"/>
    </source>
</evidence>
<organism evidence="8 9">
    <name type="scientific">Cannabis sativa</name>
    <name type="common">Hemp</name>
    <name type="synonym">Marijuana</name>
    <dbReference type="NCBI Taxonomy" id="3483"/>
    <lineage>
        <taxon>Eukaryota</taxon>
        <taxon>Viridiplantae</taxon>
        <taxon>Streptophyta</taxon>
        <taxon>Embryophyta</taxon>
        <taxon>Tracheophyta</taxon>
        <taxon>Spermatophyta</taxon>
        <taxon>Magnoliopsida</taxon>
        <taxon>eudicotyledons</taxon>
        <taxon>Gunneridae</taxon>
        <taxon>Pentapetalae</taxon>
        <taxon>rosids</taxon>
        <taxon>fabids</taxon>
        <taxon>Rosales</taxon>
        <taxon>Cannabaceae</taxon>
        <taxon>Cannabis</taxon>
    </lineage>
</organism>
<dbReference type="InterPro" id="IPR018108">
    <property type="entry name" value="MCP_transmembrane"/>
</dbReference>
<dbReference type="Gramene" id="evm.model.08.615">
    <property type="protein sequence ID" value="cds.evm.model.08.615"/>
    <property type="gene ID" value="evm.TU.08.615"/>
</dbReference>
<dbReference type="Pfam" id="PF00153">
    <property type="entry name" value="Mito_carr"/>
    <property type="match status" value="3"/>
</dbReference>
<evidence type="ECO:0000256" key="1">
    <source>
        <dbReference type="ARBA" id="ARBA00004141"/>
    </source>
</evidence>
<dbReference type="GO" id="GO:0016020">
    <property type="term" value="C:membrane"/>
    <property type="evidence" value="ECO:0007669"/>
    <property type="project" value="UniProtKB-SubCell"/>
</dbReference>
<dbReference type="OMA" id="GRQYSNM"/>
<keyword evidence="3 6" id="KW-0812">Transmembrane</keyword>
<keyword evidence="5 6" id="KW-0472">Membrane</keyword>
<reference evidence="8" key="1">
    <citation type="submission" date="2018-11" db="EMBL/GenBank/DDBJ databases">
        <authorList>
            <person name="Grassa J C."/>
        </authorList>
    </citation>
    <scope>NUCLEOTIDE SEQUENCE [LARGE SCALE GENOMIC DNA]</scope>
</reference>
<dbReference type="AlphaFoldDB" id="A0A803QBU1"/>
<reference evidence="8" key="2">
    <citation type="submission" date="2021-03" db="UniProtKB">
        <authorList>
            <consortium name="EnsemblPlants"/>
        </authorList>
    </citation>
    <scope>IDENTIFICATION</scope>
</reference>
<comment type="similarity">
    <text evidence="7">Belongs to the mitochondrial carrier (TC 2.A.29) family.</text>
</comment>
<dbReference type="SUPFAM" id="SSF103506">
    <property type="entry name" value="Mitochondrial carrier"/>
    <property type="match status" value="1"/>
</dbReference>
<dbReference type="Proteomes" id="UP000596661">
    <property type="component" value="Chromosome 8"/>
</dbReference>
<protein>
    <submittedName>
        <fullName evidence="8">Uncharacterized protein</fullName>
    </submittedName>
</protein>
<evidence type="ECO:0000256" key="4">
    <source>
        <dbReference type="ARBA" id="ARBA00022737"/>
    </source>
</evidence>
<evidence type="ECO:0000256" key="7">
    <source>
        <dbReference type="RuleBase" id="RU000488"/>
    </source>
</evidence>
<proteinExistence type="inferred from homology"/>
<evidence type="ECO:0000256" key="6">
    <source>
        <dbReference type="PROSITE-ProRule" id="PRU00282"/>
    </source>
</evidence>
<keyword evidence="2 7" id="KW-0813">Transport</keyword>
<dbReference type="EnsemblPlants" id="evm.model.08.615">
    <property type="protein sequence ID" value="cds.evm.model.08.615"/>
    <property type="gene ID" value="evm.TU.08.615"/>
</dbReference>
<comment type="subcellular location">
    <subcellularLocation>
        <location evidence="1">Membrane</location>
        <topology evidence="1">Multi-pass membrane protein</topology>
    </subcellularLocation>
</comment>
<evidence type="ECO:0000256" key="3">
    <source>
        <dbReference type="ARBA" id="ARBA00022692"/>
    </source>
</evidence>
<dbReference type="GO" id="GO:0055085">
    <property type="term" value="P:transmembrane transport"/>
    <property type="evidence" value="ECO:0007669"/>
    <property type="project" value="InterPro"/>
</dbReference>
<feature type="repeat" description="Solcar" evidence="6">
    <location>
        <begin position="464"/>
        <end position="551"/>
    </location>
</feature>
<accession>A0A803QBU1</accession>
<dbReference type="EMBL" id="UZAU01000689">
    <property type="status" value="NOT_ANNOTATED_CDS"/>
    <property type="molecule type" value="Genomic_DNA"/>
</dbReference>
<evidence type="ECO:0000313" key="8">
    <source>
        <dbReference type="EnsemblPlants" id="cds.evm.model.08.615"/>
    </source>
</evidence>
<name>A0A803QBU1_CANSA</name>
<dbReference type="PANTHER" id="PTHR24089">
    <property type="entry name" value="SOLUTE CARRIER FAMILY 25"/>
    <property type="match status" value="1"/>
</dbReference>
<keyword evidence="9" id="KW-1185">Reference proteome</keyword>
<dbReference type="InterPro" id="IPR002067">
    <property type="entry name" value="MCP"/>
</dbReference>
<dbReference type="PRINTS" id="PR00926">
    <property type="entry name" value="MITOCARRIER"/>
</dbReference>
<dbReference type="Gene3D" id="1.50.40.10">
    <property type="entry name" value="Mitochondrial carrier domain"/>
    <property type="match status" value="1"/>
</dbReference>
<feature type="repeat" description="Solcar" evidence="6">
    <location>
        <begin position="370"/>
        <end position="454"/>
    </location>
</feature>
<feature type="repeat" description="Solcar" evidence="6">
    <location>
        <begin position="276"/>
        <end position="359"/>
    </location>
</feature>
<evidence type="ECO:0000256" key="2">
    <source>
        <dbReference type="ARBA" id="ARBA00022448"/>
    </source>
</evidence>